<feature type="domain" description="N-acetyltransferase" evidence="1">
    <location>
        <begin position="17"/>
        <end position="183"/>
    </location>
</feature>
<dbReference type="Pfam" id="PF13302">
    <property type="entry name" value="Acetyltransf_3"/>
    <property type="match status" value="1"/>
</dbReference>
<dbReference type="GO" id="GO:0005737">
    <property type="term" value="C:cytoplasm"/>
    <property type="evidence" value="ECO:0007669"/>
    <property type="project" value="TreeGrafter"/>
</dbReference>
<evidence type="ECO:0000313" key="2">
    <source>
        <dbReference type="EMBL" id="RKG96446.1"/>
    </source>
</evidence>
<protein>
    <submittedName>
        <fullName evidence="2">N-acetyltransferase</fullName>
    </submittedName>
</protein>
<dbReference type="GO" id="GO:1990189">
    <property type="term" value="F:protein N-terminal-serine acetyltransferase activity"/>
    <property type="evidence" value="ECO:0007669"/>
    <property type="project" value="TreeGrafter"/>
</dbReference>
<keyword evidence="3" id="KW-1185">Reference proteome</keyword>
<organism evidence="2 3">
    <name type="scientific">Corallococcus carmarthensis</name>
    <dbReference type="NCBI Taxonomy" id="2316728"/>
    <lineage>
        <taxon>Bacteria</taxon>
        <taxon>Pseudomonadati</taxon>
        <taxon>Myxococcota</taxon>
        <taxon>Myxococcia</taxon>
        <taxon>Myxococcales</taxon>
        <taxon>Cystobacterineae</taxon>
        <taxon>Myxococcaceae</taxon>
        <taxon>Corallococcus</taxon>
    </lineage>
</organism>
<dbReference type="AlphaFoldDB" id="A0A3A8JN81"/>
<dbReference type="SUPFAM" id="SSF55729">
    <property type="entry name" value="Acyl-CoA N-acyltransferases (Nat)"/>
    <property type="match status" value="1"/>
</dbReference>
<keyword evidence="2" id="KW-0808">Transferase</keyword>
<dbReference type="PANTHER" id="PTHR43441">
    <property type="entry name" value="RIBOSOMAL-PROTEIN-SERINE ACETYLTRANSFERASE"/>
    <property type="match status" value="1"/>
</dbReference>
<dbReference type="PANTHER" id="PTHR43441:SF11">
    <property type="entry name" value="RIBOSOMAL-PROTEIN-SERINE ACETYLTRANSFERASE"/>
    <property type="match status" value="1"/>
</dbReference>
<proteinExistence type="predicted"/>
<evidence type="ECO:0000313" key="3">
    <source>
        <dbReference type="Proteomes" id="UP000268313"/>
    </source>
</evidence>
<gene>
    <name evidence="2" type="ORF">D7X32_36015</name>
</gene>
<evidence type="ECO:0000259" key="1">
    <source>
        <dbReference type="PROSITE" id="PS51186"/>
    </source>
</evidence>
<name>A0A3A8JN81_9BACT</name>
<dbReference type="Proteomes" id="UP000268313">
    <property type="component" value="Unassembled WGS sequence"/>
</dbReference>
<accession>A0A3A8JN81</accession>
<sequence length="192" mass="21501">MSMSYATLPLPIVPAPYRLRVFTPEDMDGVIALYSHPEVARSLNFTVPVLRDTLHQKLTGDLEAMRQGKGIRWVLVHEQAPTPLGYLTLFNWSQKDRRAEVGYMVARALWGQGVMSGILPALIRFGFEHLNLHRIEGMVNVRNTASQRALTRAGFQQEGLLRGYQVDANGGGFNDILLLALLEDTWRASVAK</sequence>
<dbReference type="InterPro" id="IPR016181">
    <property type="entry name" value="Acyl_CoA_acyltransferase"/>
</dbReference>
<dbReference type="PROSITE" id="PS51186">
    <property type="entry name" value="GNAT"/>
    <property type="match status" value="1"/>
</dbReference>
<dbReference type="OrthoDB" id="9804153at2"/>
<dbReference type="Gene3D" id="3.40.630.30">
    <property type="match status" value="1"/>
</dbReference>
<dbReference type="RefSeq" id="WP_120607064.1">
    <property type="nucleotide sequence ID" value="NZ_JABFJX010000209.1"/>
</dbReference>
<dbReference type="EMBL" id="RAWE01000213">
    <property type="protein sequence ID" value="RKG96446.1"/>
    <property type="molecule type" value="Genomic_DNA"/>
</dbReference>
<dbReference type="GO" id="GO:0008999">
    <property type="term" value="F:protein-N-terminal-alanine acetyltransferase activity"/>
    <property type="evidence" value="ECO:0007669"/>
    <property type="project" value="TreeGrafter"/>
</dbReference>
<reference evidence="3" key="1">
    <citation type="submission" date="2018-09" db="EMBL/GenBank/DDBJ databases">
        <authorList>
            <person name="Livingstone P.G."/>
            <person name="Whitworth D.E."/>
        </authorList>
    </citation>
    <scope>NUCLEOTIDE SEQUENCE [LARGE SCALE GENOMIC DNA]</scope>
    <source>
        <strain evidence="3">CA043D</strain>
    </source>
</reference>
<comment type="caution">
    <text evidence="2">The sequence shown here is derived from an EMBL/GenBank/DDBJ whole genome shotgun (WGS) entry which is preliminary data.</text>
</comment>
<dbReference type="InterPro" id="IPR000182">
    <property type="entry name" value="GNAT_dom"/>
</dbReference>
<dbReference type="InterPro" id="IPR051908">
    <property type="entry name" value="Ribosomal_N-acetyltransferase"/>
</dbReference>